<proteinExistence type="predicted"/>
<dbReference type="KEGG" id="vg:16194413"/>
<dbReference type="GeneID" id="16194413"/>
<feature type="region of interest" description="Disordered" evidence="1">
    <location>
        <begin position="1"/>
        <end position="21"/>
    </location>
</feature>
<name>R4TLV7_9CAUD</name>
<evidence type="ECO:0000313" key="3">
    <source>
        <dbReference type="Proteomes" id="UP000202022"/>
    </source>
</evidence>
<dbReference type="Proteomes" id="UP000202022">
    <property type="component" value="Segment"/>
</dbReference>
<sequence>MSMGKPIRVPDPVYSKATSEAERQDVPRGVVVKEWMEKAEQFDEVSRR</sequence>
<gene>
    <name evidence="2" type="primary">51</name>
    <name evidence="2" type="ORF">HRTV4_51</name>
</gene>
<keyword evidence="3" id="KW-1185">Reference proteome</keyword>
<evidence type="ECO:0000313" key="2">
    <source>
        <dbReference type="EMBL" id="AGM11143.1"/>
    </source>
</evidence>
<evidence type="ECO:0000256" key="1">
    <source>
        <dbReference type="SAM" id="MobiDB-lite"/>
    </source>
</evidence>
<accession>R4TLV7</accession>
<dbReference type="EMBL" id="KC292023">
    <property type="protein sequence ID" value="AGM11143.1"/>
    <property type="molecule type" value="Genomic_DNA"/>
</dbReference>
<dbReference type="RefSeq" id="YP_008059540.1">
    <property type="nucleotide sequence ID" value="NC_021329.1"/>
</dbReference>
<protein>
    <submittedName>
        <fullName evidence="2">Uncharacterized protein</fullName>
    </submittedName>
</protein>
<organism evidence="2 3">
    <name type="scientific">Halorubrum tailed virus 4</name>
    <dbReference type="NCBI Taxonomy" id="1273752"/>
    <lineage>
        <taxon>Viruses</taxon>
        <taxon>Duplodnaviria</taxon>
        <taxon>Heunggongvirae</taxon>
        <taxon>Uroviricota</taxon>
        <taxon>Caudoviricetes</taxon>
        <taxon>Kirjokansivirales</taxon>
        <taxon>Haloferuviridae</taxon>
        <taxon>Saldibavirus</taxon>
        <taxon>Saldibavirus natrii</taxon>
        <taxon>Saldibavirus HRTV4</taxon>
    </lineage>
</organism>
<reference evidence="2 3" key="1">
    <citation type="submission" date="2012-12" db="EMBL/GenBank/DDBJ databases">
        <authorList>
            <person name="Sencilo A."/>
            <person name="Jacobs-Sera D."/>
            <person name="Russell D.A."/>
            <person name="Ko C."/>
            <person name="Atanasova N."/>
            <person name="Osterlund E."/>
            <person name="Oksanen H.M."/>
            <person name="Bamford D.H."/>
            <person name="Hatfull G.F."/>
            <person name="Roine E."/>
            <person name="Hendrix R.W."/>
        </authorList>
    </citation>
    <scope>NUCLEOTIDE SEQUENCE [LARGE SCALE GENOMIC DNA]</scope>
</reference>